<dbReference type="InterPro" id="IPR005225">
    <property type="entry name" value="Small_GTP-bd"/>
</dbReference>
<accession>A0A7J0DXT2</accession>
<dbReference type="InterPro" id="IPR027417">
    <property type="entry name" value="P-loop_NTPase"/>
</dbReference>
<keyword evidence="6" id="KW-0342">GTP-binding</keyword>
<evidence type="ECO:0000256" key="4">
    <source>
        <dbReference type="ARBA" id="ARBA00022741"/>
    </source>
</evidence>
<dbReference type="PROSITE" id="PS51419">
    <property type="entry name" value="RAB"/>
    <property type="match status" value="1"/>
</dbReference>
<keyword evidence="3" id="KW-0813">Transport</keyword>
<dbReference type="SMART" id="SM00173">
    <property type="entry name" value="RAS"/>
    <property type="match status" value="1"/>
</dbReference>
<dbReference type="GO" id="GO:0005634">
    <property type="term" value="C:nucleus"/>
    <property type="evidence" value="ECO:0007669"/>
    <property type="project" value="UniProtKB-SubCell"/>
</dbReference>
<dbReference type="Pfam" id="PF00071">
    <property type="entry name" value="Ras"/>
    <property type="match status" value="1"/>
</dbReference>
<comment type="caution">
    <text evidence="10">The sequence shown here is derived from an EMBL/GenBank/DDBJ whole genome shotgun (WGS) entry which is preliminary data.</text>
</comment>
<dbReference type="NCBIfam" id="TIGR00231">
    <property type="entry name" value="small_GTP"/>
    <property type="match status" value="1"/>
</dbReference>
<comment type="subcellular location">
    <subcellularLocation>
        <location evidence="1">Nucleus</location>
    </subcellularLocation>
</comment>
<dbReference type="PANTHER" id="PTHR24071">
    <property type="entry name" value="RAN GTPASE"/>
    <property type="match status" value="1"/>
</dbReference>
<dbReference type="FunFam" id="3.40.50.300:FF:000369">
    <property type="entry name" value="GTP-binding nuclear protein"/>
    <property type="match status" value="1"/>
</dbReference>
<dbReference type="InterPro" id="IPR002041">
    <property type="entry name" value="Ran_GTPase"/>
</dbReference>
<feature type="compositionally biased region" description="Low complexity" evidence="9">
    <location>
        <begin position="543"/>
        <end position="554"/>
    </location>
</feature>
<comment type="function">
    <text evidence="8">GTP-binding protein involved in nucleocytoplasmic transport. Required for the import of protein into the nucleus and also for RNA export. Involved in chromatin condensation and control of cell cycle.</text>
</comment>
<protein>
    <submittedName>
        <fullName evidence="10">RAS-related GTP-binding nuclear protein 2</fullName>
    </submittedName>
</protein>
<proteinExistence type="inferred from homology"/>
<dbReference type="PANTHER" id="PTHR24071:SF39">
    <property type="entry name" value="GTP-BINDING NUCLEAR PROTEIN RAN-3"/>
    <property type="match status" value="1"/>
</dbReference>
<dbReference type="Gene3D" id="3.40.50.300">
    <property type="entry name" value="P-loop containing nucleotide triphosphate hydrolases"/>
    <property type="match status" value="1"/>
</dbReference>
<keyword evidence="11" id="KW-1185">Reference proteome</keyword>
<keyword evidence="5" id="KW-0653">Protein transport</keyword>
<dbReference type="SMART" id="SM00175">
    <property type="entry name" value="RAB"/>
    <property type="match status" value="1"/>
</dbReference>
<feature type="region of interest" description="Disordered" evidence="9">
    <location>
        <begin position="1"/>
        <end position="33"/>
    </location>
</feature>
<evidence type="ECO:0000256" key="3">
    <source>
        <dbReference type="ARBA" id="ARBA00022448"/>
    </source>
</evidence>
<dbReference type="GO" id="GO:0000054">
    <property type="term" value="P:ribosomal subunit export from nucleus"/>
    <property type="evidence" value="ECO:0007669"/>
    <property type="project" value="TreeGrafter"/>
</dbReference>
<dbReference type="EMBL" id="BJWL01000442">
    <property type="protein sequence ID" value="GFS44972.1"/>
    <property type="molecule type" value="Genomic_DNA"/>
</dbReference>
<dbReference type="Proteomes" id="UP000585474">
    <property type="component" value="Unassembled WGS sequence"/>
</dbReference>
<evidence type="ECO:0000313" key="11">
    <source>
        <dbReference type="Proteomes" id="UP000585474"/>
    </source>
</evidence>
<feature type="compositionally biased region" description="Basic and acidic residues" evidence="9">
    <location>
        <begin position="1"/>
        <end position="11"/>
    </location>
</feature>
<dbReference type="GO" id="GO:0003924">
    <property type="term" value="F:GTPase activity"/>
    <property type="evidence" value="ECO:0007669"/>
    <property type="project" value="InterPro"/>
</dbReference>
<evidence type="ECO:0000256" key="1">
    <source>
        <dbReference type="ARBA" id="ARBA00004123"/>
    </source>
</evidence>
<evidence type="ECO:0000256" key="5">
    <source>
        <dbReference type="ARBA" id="ARBA00022927"/>
    </source>
</evidence>
<keyword evidence="4" id="KW-0547">Nucleotide-binding</keyword>
<dbReference type="AlphaFoldDB" id="A0A7J0DXT2"/>
<dbReference type="PROSITE" id="PS51418">
    <property type="entry name" value="RAN"/>
    <property type="match status" value="1"/>
</dbReference>
<evidence type="ECO:0000313" key="10">
    <source>
        <dbReference type="EMBL" id="GFS44972.1"/>
    </source>
</evidence>
<dbReference type="OrthoDB" id="1002538at2759"/>
<feature type="region of interest" description="Disordered" evidence="9">
    <location>
        <begin position="543"/>
        <end position="565"/>
    </location>
</feature>
<dbReference type="CDD" id="cd00877">
    <property type="entry name" value="Ran"/>
    <property type="match status" value="1"/>
</dbReference>
<evidence type="ECO:0000256" key="2">
    <source>
        <dbReference type="ARBA" id="ARBA00008028"/>
    </source>
</evidence>
<reference evidence="11" key="1">
    <citation type="submission" date="2019-07" db="EMBL/GenBank/DDBJ databases">
        <title>De Novo Assembly of kiwifruit Actinidia rufa.</title>
        <authorList>
            <person name="Sugita-Konishi S."/>
            <person name="Sato K."/>
            <person name="Mori E."/>
            <person name="Abe Y."/>
            <person name="Kisaki G."/>
            <person name="Hamano K."/>
            <person name="Suezawa K."/>
            <person name="Otani M."/>
            <person name="Fukuda T."/>
            <person name="Manabe T."/>
            <person name="Gomi K."/>
            <person name="Tabuchi M."/>
            <person name="Akimitsu K."/>
            <person name="Kataoka I."/>
        </authorList>
    </citation>
    <scope>NUCLEOTIDE SEQUENCE [LARGE SCALE GENOMIC DNA]</scope>
    <source>
        <strain evidence="11">cv. Fuchu</strain>
    </source>
</reference>
<dbReference type="SMART" id="SM00174">
    <property type="entry name" value="RHO"/>
    <property type="match status" value="1"/>
</dbReference>
<dbReference type="SMART" id="SM00176">
    <property type="entry name" value="RAN"/>
    <property type="match status" value="1"/>
</dbReference>
<evidence type="ECO:0000256" key="7">
    <source>
        <dbReference type="ARBA" id="ARBA00023242"/>
    </source>
</evidence>
<dbReference type="GO" id="GO:0005737">
    <property type="term" value="C:cytoplasm"/>
    <property type="evidence" value="ECO:0007669"/>
    <property type="project" value="TreeGrafter"/>
</dbReference>
<keyword evidence="7" id="KW-0539">Nucleus</keyword>
<evidence type="ECO:0000256" key="9">
    <source>
        <dbReference type="SAM" id="MobiDB-lite"/>
    </source>
</evidence>
<comment type="similarity">
    <text evidence="2">Belongs to the small GTPase superfamily. Ran family.</text>
</comment>
<evidence type="ECO:0000256" key="8">
    <source>
        <dbReference type="ARBA" id="ARBA00024659"/>
    </source>
</evidence>
<gene>
    <name evidence="10" type="ORF">Acr_00g0093290</name>
</gene>
<evidence type="ECO:0000256" key="6">
    <source>
        <dbReference type="ARBA" id="ARBA00023134"/>
    </source>
</evidence>
<dbReference type="PRINTS" id="PR00627">
    <property type="entry name" value="GTPRANTC4"/>
</dbReference>
<organism evidence="10 11">
    <name type="scientific">Actinidia rufa</name>
    <dbReference type="NCBI Taxonomy" id="165716"/>
    <lineage>
        <taxon>Eukaryota</taxon>
        <taxon>Viridiplantae</taxon>
        <taxon>Streptophyta</taxon>
        <taxon>Embryophyta</taxon>
        <taxon>Tracheophyta</taxon>
        <taxon>Spermatophyta</taxon>
        <taxon>Magnoliopsida</taxon>
        <taxon>eudicotyledons</taxon>
        <taxon>Gunneridae</taxon>
        <taxon>Pentapetalae</taxon>
        <taxon>asterids</taxon>
        <taxon>Ericales</taxon>
        <taxon>Actinidiaceae</taxon>
        <taxon>Actinidia</taxon>
    </lineage>
</organism>
<sequence length="565" mass="64231">MGGRERGRRDPLFGISQPRRLNHPPTSLHDNDAQSKKTFQLEKILKKTINLIKCCTSHCKVGDVSVTTTIVSYITEVGSLTMCHMSSQVEWGEEIESWSVDIGEEEEEVLNDSIMKDCVDGKEIFEKGKRGNVEAYNSSMLKRRKARPRKSNPAKARPQCKVECSNHLNVMRTKEGKWRLVEGDAEAMHRYFMRMRGDNADFFYAMDLNNKGRLRNVSWADARSRAAYNEFGDVVTFDTMYLVNNAYMNDKFAQFRDEFHGKMSCSLDGFQVGHVWTEYEVKESITIGEGEEEIADLVEDNQEQYDIVMARGRDTKREVIETQNVCASSKVDDMGTPVDYFSLGDGLTPSNQSTNILDPERVEKALPNQQTVDYPSFKLVIVGDGGTATIGVEVHPLDFFTNCGKLRFYCWDTAGQEKFGGLRDGYYIHGQCAIIMFDVTARLTYKNVPTWHRDLCRVCENIPIVLCGNKVDVKNRQVKAKQVTFHRKKNLQYYEISAKSNYNFEKPFLYLARKLAGDPNLHFVESPALAPPEVHIDMAAQQQHEAELAAAASQPLPDDDDDTFE</sequence>
<name>A0A7J0DXT2_9ERIC</name>
<dbReference type="GO" id="GO:0006606">
    <property type="term" value="P:protein import into nucleus"/>
    <property type="evidence" value="ECO:0007669"/>
    <property type="project" value="TreeGrafter"/>
</dbReference>
<dbReference type="InterPro" id="IPR001806">
    <property type="entry name" value="Small_GTPase"/>
</dbReference>
<dbReference type="SUPFAM" id="SSF52540">
    <property type="entry name" value="P-loop containing nucleoside triphosphate hydrolases"/>
    <property type="match status" value="1"/>
</dbReference>
<dbReference type="GO" id="GO:0005525">
    <property type="term" value="F:GTP binding"/>
    <property type="evidence" value="ECO:0007669"/>
    <property type="project" value="UniProtKB-KW"/>
</dbReference>